<evidence type="ECO:0000256" key="2">
    <source>
        <dbReference type="ARBA" id="ARBA00023015"/>
    </source>
</evidence>
<comment type="caution">
    <text evidence="7">The sequence shown here is derived from an EMBL/GenBank/DDBJ whole genome shotgun (WGS) entry which is preliminary data.</text>
</comment>
<gene>
    <name evidence="7" type="ORF">AJ79_07859</name>
</gene>
<evidence type="ECO:0000313" key="8">
    <source>
        <dbReference type="Proteomes" id="UP000223968"/>
    </source>
</evidence>
<dbReference type="AlphaFoldDB" id="A0A2B7WYK6"/>
<dbReference type="EMBL" id="PDNB01000169">
    <property type="protein sequence ID" value="PGH01611.1"/>
    <property type="molecule type" value="Genomic_DNA"/>
</dbReference>
<keyword evidence="4" id="KW-0804">Transcription</keyword>
<proteinExistence type="predicted"/>
<name>A0A2B7WYK6_9EURO</name>
<dbReference type="InterPro" id="IPR007219">
    <property type="entry name" value="XnlR_reg_dom"/>
</dbReference>
<dbReference type="GO" id="GO:0008270">
    <property type="term" value="F:zinc ion binding"/>
    <property type="evidence" value="ECO:0007669"/>
    <property type="project" value="InterPro"/>
</dbReference>
<dbReference type="STRING" id="1447875.A0A2B7WYK6"/>
<dbReference type="GO" id="GO:0003677">
    <property type="term" value="F:DNA binding"/>
    <property type="evidence" value="ECO:0007669"/>
    <property type="project" value="UniProtKB-KW"/>
</dbReference>
<dbReference type="CDD" id="cd12148">
    <property type="entry name" value="fungal_TF_MHR"/>
    <property type="match status" value="1"/>
</dbReference>
<keyword evidence="5" id="KW-0539">Nucleus</keyword>
<protein>
    <recommendedName>
        <fullName evidence="6">Xylanolytic transcriptional activator regulatory domain-containing protein</fullName>
    </recommendedName>
</protein>
<reference evidence="7 8" key="1">
    <citation type="submission" date="2017-10" db="EMBL/GenBank/DDBJ databases">
        <title>Comparative genomics in systemic dimorphic fungi from Ajellomycetaceae.</title>
        <authorList>
            <person name="Munoz J.F."/>
            <person name="Mcewen J.G."/>
            <person name="Clay O.K."/>
            <person name="Cuomo C.A."/>
        </authorList>
    </citation>
    <scope>NUCLEOTIDE SEQUENCE [LARGE SCALE GENOMIC DNA]</scope>
    <source>
        <strain evidence="7 8">UAMH5409</strain>
    </source>
</reference>
<accession>A0A2B7WYK6</accession>
<evidence type="ECO:0000256" key="1">
    <source>
        <dbReference type="ARBA" id="ARBA00004123"/>
    </source>
</evidence>
<keyword evidence="3" id="KW-0238">DNA-binding</keyword>
<sequence length="496" mass="55923">MNCFVSTGIPLFSDEGRKWIESQTGAHMTPKMLYSFGLQWQNPRRLYIDSGSVSHDANQLPRRSVVERHVSAFCSSFECLVFPVAGKSLFEGILDFAYSRNDVPSSSARACVYAFLAFTSLVKSDTSETMSTESYASTAASFIPQILHDMTPEGLQALVTLALVHYFMGDLQSVSMFISMATRLLYSLNAHVDSANVGSSFLIYDKSLLPCHMRDLFWVCYSLDKDTAIRTSQPPSICDDHCDLTLPFGYPDIQNLNIQRKDITVDEYTVPLYPWDLRLSKIKSRAYDSLYSPSAQRKTNSKFLESIRTLDVDLEQWRLSLPSHFRPTLSFFQQTPVSANMGMQDSMLWLAYYHCVATIHRASERCRRSSTDAFCESNAVASSLAISLDASRSIASYLQTALPVVTDDCFWFIMFYPINAILALFFNILSDPLHPNAEEDIDVACSIPELFHRIPIRKLTVAEITHLKFLNIFTAELIRLSKLAVQKAKISKCVNA</sequence>
<organism evidence="7 8">
    <name type="scientific">Helicocarpus griseus UAMH5409</name>
    <dbReference type="NCBI Taxonomy" id="1447875"/>
    <lineage>
        <taxon>Eukaryota</taxon>
        <taxon>Fungi</taxon>
        <taxon>Dikarya</taxon>
        <taxon>Ascomycota</taxon>
        <taxon>Pezizomycotina</taxon>
        <taxon>Eurotiomycetes</taxon>
        <taxon>Eurotiomycetidae</taxon>
        <taxon>Onygenales</taxon>
        <taxon>Ajellomycetaceae</taxon>
        <taxon>Helicocarpus</taxon>
    </lineage>
</organism>
<dbReference type="GO" id="GO:0005634">
    <property type="term" value="C:nucleus"/>
    <property type="evidence" value="ECO:0007669"/>
    <property type="project" value="UniProtKB-SubCell"/>
</dbReference>
<dbReference type="PANTHER" id="PTHR46910:SF37">
    <property type="entry name" value="ZN(II)2CYS6 TRANSCRIPTION FACTOR (EUROFUNG)"/>
    <property type="match status" value="1"/>
</dbReference>
<dbReference type="Proteomes" id="UP000223968">
    <property type="component" value="Unassembled WGS sequence"/>
</dbReference>
<dbReference type="GO" id="GO:0003700">
    <property type="term" value="F:DNA-binding transcription factor activity"/>
    <property type="evidence" value="ECO:0007669"/>
    <property type="project" value="InterPro"/>
</dbReference>
<dbReference type="Pfam" id="PF04082">
    <property type="entry name" value="Fungal_trans"/>
    <property type="match status" value="1"/>
</dbReference>
<evidence type="ECO:0000256" key="3">
    <source>
        <dbReference type="ARBA" id="ARBA00023125"/>
    </source>
</evidence>
<dbReference type="OrthoDB" id="4116913at2759"/>
<evidence type="ECO:0000256" key="5">
    <source>
        <dbReference type="ARBA" id="ARBA00023242"/>
    </source>
</evidence>
<dbReference type="InterPro" id="IPR050987">
    <property type="entry name" value="AtrR-like"/>
</dbReference>
<evidence type="ECO:0000313" key="7">
    <source>
        <dbReference type="EMBL" id="PGH01611.1"/>
    </source>
</evidence>
<comment type="subcellular location">
    <subcellularLocation>
        <location evidence="1">Nucleus</location>
    </subcellularLocation>
</comment>
<dbReference type="SMART" id="SM00906">
    <property type="entry name" value="Fungal_trans"/>
    <property type="match status" value="1"/>
</dbReference>
<keyword evidence="8" id="KW-1185">Reference proteome</keyword>
<feature type="domain" description="Xylanolytic transcriptional activator regulatory" evidence="6">
    <location>
        <begin position="174"/>
        <end position="253"/>
    </location>
</feature>
<evidence type="ECO:0000256" key="4">
    <source>
        <dbReference type="ARBA" id="ARBA00023163"/>
    </source>
</evidence>
<dbReference type="GO" id="GO:0006351">
    <property type="term" value="P:DNA-templated transcription"/>
    <property type="evidence" value="ECO:0007669"/>
    <property type="project" value="InterPro"/>
</dbReference>
<dbReference type="PANTHER" id="PTHR46910">
    <property type="entry name" value="TRANSCRIPTION FACTOR PDR1"/>
    <property type="match status" value="1"/>
</dbReference>
<keyword evidence="2" id="KW-0805">Transcription regulation</keyword>
<evidence type="ECO:0000259" key="6">
    <source>
        <dbReference type="SMART" id="SM00906"/>
    </source>
</evidence>